<keyword evidence="1" id="KW-0723">Serine/threonine-protein kinase</keyword>
<dbReference type="Gene3D" id="3.30.565.10">
    <property type="entry name" value="Histidine kinase-like ATPase, C-terminal domain"/>
    <property type="match status" value="1"/>
</dbReference>
<dbReference type="InterPro" id="IPR036890">
    <property type="entry name" value="HATPase_C_sf"/>
</dbReference>
<dbReference type="CDD" id="cd16936">
    <property type="entry name" value="HATPase_RsbW-like"/>
    <property type="match status" value="1"/>
</dbReference>
<dbReference type="Proteomes" id="UP000015347">
    <property type="component" value="Unassembled WGS sequence"/>
</dbReference>
<comment type="caution">
    <text evidence="3">The sequence shown here is derived from an EMBL/GenBank/DDBJ whole genome shotgun (WGS) entry which is preliminary data.</text>
</comment>
<dbReference type="PANTHER" id="PTHR35526">
    <property type="entry name" value="ANTI-SIGMA-F FACTOR RSBW-RELATED"/>
    <property type="match status" value="1"/>
</dbReference>
<name>S9QE65_9RHOB</name>
<accession>S9QE65</accession>
<sequence>MAQLPARQDRLSLRLHIDSRPEAVRGALGRVSRDLARFGIRTEPRGAVELVLAEALNNIVEHACRAAPGGHIAIALDAGPSRIDVVLRDDGGPMPGGDVPRGAAACLDGSCADLPEGGFGWFLIHRLSDRLRYRRAGGENRLEIGIPLSRGDRRA</sequence>
<feature type="domain" description="Histidine kinase/HSP90-like ATPase" evidence="2">
    <location>
        <begin position="19"/>
        <end position="143"/>
    </location>
</feature>
<evidence type="ECO:0000313" key="3">
    <source>
        <dbReference type="EMBL" id="EPX79741.1"/>
    </source>
</evidence>
<dbReference type="InterPro" id="IPR003594">
    <property type="entry name" value="HATPase_dom"/>
</dbReference>
<evidence type="ECO:0000259" key="2">
    <source>
        <dbReference type="Pfam" id="PF13581"/>
    </source>
</evidence>
<keyword evidence="3" id="KW-0808">Transferase</keyword>
<dbReference type="EMBL" id="APVH01000035">
    <property type="protein sequence ID" value="EPX79741.1"/>
    <property type="molecule type" value="Genomic_DNA"/>
</dbReference>
<dbReference type="EC" id="2.7.11.1" evidence="3"/>
<proteinExistence type="predicted"/>
<keyword evidence="4" id="KW-1185">Reference proteome</keyword>
<evidence type="ECO:0000256" key="1">
    <source>
        <dbReference type="ARBA" id="ARBA00022527"/>
    </source>
</evidence>
<dbReference type="HOGENOM" id="CLU_090336_24_0_5"/>
<gene>
    <name evidence="3" type="ORF">Salmuc_05684</name>
</gene>
<dbReference type="InterPro" id="IPR050267">
    <property type="entry name" value="Anti-sigma-factor_SerPK"/>
</dbReference>
<keyword evidence="3" id="KW-0418">Kinase</keyword>
<dbReference type="SUPFAM" id="SSF55874">
    <property type="entry name" value="ATPase domain of HSP90 chaperone/DNA topoisomerase II/histidine kinase"/>
    <property type="match status" value="1"/>
</dbReference>
<protein>
    <submittedName>
        <fullName evidence="3">Serine-protein kinase RsbW</fullName>
        <ecNumber evidence="3">2.7.11.1</ecNumber>
    </submittedName>
</protein>
<organism evidence="3 4">
    <name type="scientific">Salipiger mucosus DSM 16094</name>
    <dbReference type="NCBI Taxonomy" id="1123237"/>
    <lineage>
        <taxon>Bacteria</taxon>
        <taxon>Pseudomonadati</taxon>
        <taxon>Pseudomonadota</taxon>
        <taxon>Alphaproteobacteria</taxon>
        <taxon>Rhodobacterales</taxon>
        <taxon>Roseobacteraceae</taxon>
        <taxon>Salipiger</taxon>
    </lineage>
</organism>
<dbReference type="eggNOG" id="COG2172">
    <property type="taxonomic scope" value="Bacteria"/>
</dbReference>
<dbReference type="STRING" id="1123237.Salmuc_05684"/>
<dbReference type="RefSeq" id="WP_020038426.1">
    <property type="nucleotide sequence ID" value="NZ_KE557278.1"/>
</dbReference>
<dbReference type="PANTHER" id="PTHR35526:SF3">
    <property type="entry name" value="ANTI-SIGMA-F FACTOR RSBW"/>
    <property type="match status" value="1"/>
</dbReference>
<evidence type="ECO:0000313" key="4">
    <source>
        <dbReference type="Proteomes" id="UP000015347"/>
    </source>
</evidence>
<dbReference type="AlphaFoldDB" id="S9QE65"/>
<reference evidence="4" key="1">
    <citation type="journal article" date="2014" name="Stand. Genomic Sci.">
        <title>Genome sequence of the exopolysaccharide-producing Salipiger mucosus type strain (DSM 16094(T)), a moderately halophilic member of the Roseobacter clade.</title>
        <authorList>
            <person name="Riedel T."/>
            <person name="Spring S."/>
            <person name="Fiebig A."/>
            <person name="Petersen J."/>
            <person name="Kyrpides N.C."/>
            <person name="Goker M."/>
            <person name="Klenk H.P."/>
        </authorList>
    </citation>
    <scope>NUCLEOTIDE SEQUENCE [LARGE SCALE GENOMIC DNA]</scope>
    <source>
        <strain evidence="4">DSM 16094</strain>
    </source>
</reference>
<dbReference type="Pfam" id="PF13581">
    <property type="entry name" value="HATPase_c_2"/>
    <property type="match status" value="1"/>
</dbReference>
<dbReference type="GO" id="GO:0004674">
    <property type="term" value="F:protein serine/threonine kinase activity"/>
    <property type="evidence" value="ECO:0007669"/>
    <property type="project" value="UniProtKB-KW"/>
</dbReference>